<evidence type="ECO:0000313" key="3">
    <source>
        <dbReference type="Proteomes" id="UP000283634"/>
    </source>
</evidence>
<feature type="domain" description="Receptor-type adenylate cyclase GRESAG 4.1/3 periplasmic binding protein-like" evidence="1">
    <location>
        <begin position="2"/>
        <end position="118"/>
    </location>
</feature>
<reference evidence="2 3" key="1">
    <citation type="journal article" date="2018" name="BMC Genomics">
        <title>Genomic comparison of Trypanosoma conorhini and Trypanosoma rangeli to Trypanosoma cruzi strains of high and low virulence.</title>
        <authorList>
            <person name="Bradwell K.R."/>
            <person name="Koparde V.N."/>
            <person name="Matveyev A.V."/>
            <person name="Serrano M.G."/>
            <person name="Alves J.M."/>
            <person name="Parikh H."/>
            <person name="Huang B."/>
            <person name="Lee V."/>
            <person name="Espinosa-Alvarez O."/>
            <person name="Ortiz P.A."/>
            <person name="Costa-Martins A.G."/>
            <person name="Teixeira M.M."/>
            <person name="Buck G.A."/>
        </authorList>
    </citation>
    <scope>NUCLEOTIDE SEQUENCE [LARGE SCALE GENOMIC DNA]</scope>
    <source>
        <strain evidence="2 3">AM80</strain>
    </source>
</reference>
<evidence type="ECO:0000259" key="1">
    <source>
        <dbReference type="Pfam" id="PF25495"/>
    </source>
</evidence>
<dbReference type="RefSeq" id="XP_029233950.1">
    <property type="nucleotide sequence ID" value="XM_029386192.1"/>
</dbReference>
<keyword evidence="2" id="KW-0675">Receptor</keyword>
<dbReference type="VEuPathDB" id="TriTrypDB:TRSC58_07008"/>
<dbReference type="Pfam" id="PF25495">
    <property type="entry name" value="Peripla_BP_A-cyclase_1"/>
    <property type="match status" value="1"/>
</dbReference>
<dbReference type="AlphaFoldDB" id="A0A3R7MY58"/>
<gene>
    <name evidence="2" type="ORF">TraAM80_09513</name>
</gene>
<dbReference type="EMBL" id="MKGL01000604">
    <property type="protein sequence ID" value="RNE97080.1"/>
    <property type="molecule type" value="Genomic_DNA"/>
</dbReference>
<name>A0A3R7MY58_TRYRA</name>
<comment type="caution">
    <text evidence="2">The sequence shown here is derived from an EMBL/GenBank/DDBJ whole genome shotgun (WGS) entry which is preliminary data.</text>
</comment>
<dbReference type="InterPro" id="IPR057399">
    <property type="entry name" value="GRESAG4.1/3_peripasmic_1"/>
</dbReference>
<dbReference type="Proteomes" id="UP000283634">
    <property type="component" value="Unassembled WGS sequence"/>
</dbReference>
<accession>A0A3R7MY58</accession>
<dbReference type="OrthoDB" id="252255at2759"/>
<sequence length="129" mass="14295">MELLALLRFAVTRLRVLRLGFMYLQNVSFGDRECKLAQRVMSGMGYKLSGVFTVKSSLTGEADPKEFDAAWERFAVTRPQAVIVFGSPLSDTAKFIVKMLTDDRTASAYLLVPSALQERCCGDLACCRG</sequence>
<protein>
    <submittedName>
        <fullName evidence="2">Receptor-type adenylate cyclase</fullName>
    </submittedName>
</protein>
<organism evidence="2 3">
    <name type="scientific">Trypanosoma rangeli</name>
    <dbReference type="NCBI Taxonomy" id="5698"/>
    <lineage>
        <taxon>Eukaryota</taxon>
        <taxon>Discoba</taxon>
        <taxon>Euglenozoa</taxon>
        <taxon>Kinetoplastea</taxon>
        <taxon>Metakinetoplastina</taxon>
        <taxon>Trypanosomatida</taxon>
        <taxon>Trypanosomatidae</taxon>
        <taxon>Trypanosoma</taxon>
        <taxon>Herpetosoma</taxon>
    </lineage>
</organism>
<proteinExistence type="predicted"/>
<evidence type="ECO:0000313" key="2">
    <source>
        <dbReference type="EMBL" id="RNE97080.1"/>
    </source>
</evidence>
<dbReference type="Gene3D" id="3.40.50.2300">
    <property type="match status" value="1"/>
</dbReference>
<keyword evidence="3" id="KW-1185">Reference proteome</keyword>
<dbReference type="GeneID" id="40333446"/>